<evidence type="ECO:0000313" key="3">
    <source>
        <dbReference type="EMBL" id="SFF18993.1"/>
    </source>
</evidence>
<keyword evidence="4" id="KW-1185">Reference proteome</keyword>
<gene>
    <name evidence="3" type="ORF">SAMN05216378_5370</name>
</gene>
<dbReference type="AlphaFoldDB" id="A0A1I2GP33"/>
<dbReference type="InterPro" id="IPR013538">
    <property type="entry name" value="ASHA1/2-like_C"/>
</dbReference>
<dbReference type="EMBL" id="FOMT01000006">
    <property type="protein sequence ID" value="SFF18993.1"/>
    <property type="molecule type" value="Genomic_DNA"/>
</dbReference>
<feature type="domain" description="Activator of Hsp90 ATPase homologue 1/2-like C-terminal" evidence="2">
    <location>
        <begin position="15"/>
        <end position="130"/>
    </location>
</feature>
<dbReference type="STRING" id="1045775.SAMN05216378_5370"/>
<protein>
    <submittedName>
        <fullName evidence="3">Uncharacterized conserved protein YndB, AHSA1/START domain</fullName>
    </submittedName>
</protein>
<dbReference type="Pfam" id="PF08327">
    <property type="entry name" value="AHSA1"/>
    <property type="match status" value="1"/>
</dbReference>
<sequence>MTFPVAKAEMLIRRPVSEVYEAFIDPAITSKFWFTRGSARLEAGKQVQWDWDMYGASAPVQVLELEVNKRIVIHWGTNAEWTFTAQSENETFVTITDSGFEGEAEEVVQQAIGSTEGFTIVLCGLKAYLEHGIQLNLVYDKAPYAHVNKPEVTDEQDDSGEVEFT</sequence>
<dbReference type="InterPro" id="IPR023393">
    <property type="entry name" value="START-like_dom_sf"/>
</dbReference>
<proteinExistence type="inferred from homology"/>
<evidence type="ECO:0000256" key="1">
    <source>
        <dbReference type="ARBA" id="ARBA00006817"/>
    </source>
</evidence>
<evidence type="ECO:0000313" key="4">
    <source>
        <dbReference type="Proteomes" id="UP000198855"/>
    </source>
</evidence>
<name>A0A1I2GP33_9BACL</name>
<evidence type="ECO:0000259" key="2">
    <source>
        <dbReference type="Pfam" id="PF08327"/>
    </source>
</evidence>
<dbReference type="Gene3D" id="3.30.530.20">
    <property type="match status" value="1"/>
</dbReference>
<accession>A0A1I2GP33</accession>
<comment type="similarity">
    <text evidence="1">Belongs to the AHA1 family.</text>
</comment>
<dbReference type="SUPFAM" id="SSF55961">
    <property type="entry name" value="Bet v1-like"/>
    <property type="match status" value="1"/>
</dbReference>
<dbReference type="Proteomes" id="UP000198855">
    <property type="component" value="Unassembled WGS sequence"/>
</dbReference>
<dbReference type="CDD" id="cd08901">
    <property type="entry name" value="SRPBCC_CalC_Aha1-like_8"/>
    <property type="match status" value="1"/>
</dbReference>
<organism evidence="3 4">
    <name type="scientific">Paenibacillus catalpae</name>
    <dbReference type="NCBI Taxonomy" id="1045775"/>
    <lineage>
        <taxon>Bacteria</taxon>
        <taxon>Bacillati</taxon>
        <taxon>Bacillota</taxon>
        <taxon>Bacilli</taxon>
        <taxon>Bacillales</taxon>
        <taxon>Paenibacillaceae</taxon>
        <taxon>Paenibacillus</taxon>
    </lineage>
</organism>
<reference evidence="4" key="1">
    <citation type="submission" date="2016-10" db="EMBL/GenBank/DDBJ databases">
        <authorList>
            <person name="Varghese N."/>
            <person name="Submissions S."/>
        </authorList>
    </citation>
    <scope>NUCLEOTIDE SEQUENCE [LARGE SCALE GENOMIC DNA]</scope>
    <source>
        <strain evidence="4">CGMCC 1.10784</strain>
    </source>
</reference>